<name>A0A330HUP8_9HYPH</name>
<accession>A0A330HUP8</accession>
<dbReference type="EMBL" id="QMBP01000002">
    <property type="protein sequence ID" value="RAZ91933.1"/>
    <property type="molecule type" value="Genomic_DNA"/>
</dbReference>
<protein>
    <submittedName>
        <fullName evidence="1">GYD domain protein</fullName>
    </submittedName>
</protein>
<keyword evidence="2" id="KW-1185">Reference proteome</keyword>
<sequence>MPKYLVQGSYTEQGLKGLLKEGGSKRRMMVEKLAEEIGGKLEVFYYAFGGDDFVIILDLPSNIDMAATAIVAQASGMVKSRVTVLMDPKDVDQAVQRNVDFRPPL</sequence>
<dbReference type="Proteomes" id="UP000251558">
    <property type="component" value="Unassembled WGS sequence"/>
</dbReference>
<comment type="caution">
    <text evidence="1">The sequence shown here is derived from an EMBL/GenBank/DDBJ whole genome shotgun (WGS) entry which is preliminary data.</text>
</comment>
<dbReference type="RefSeq" id="WP_112096385.1">
    <property type="nucleotide sequence ID" value="NZ_QMBP01000002.1"/>
</dbReference>
<proteinExistence type="predicted"/>
<evidence type="ECO:0000313" key="1">
    <source>
        <dbReference type="EMBL" id="RAZ91933.1"/>
    </source>
</evidence>
<gene>
    <name evidence="1" type="ORF">DPM33_05515</name>
</gene>
<dbReference type="InterPro" id="IPR014845">
    <property type="entry name" value="GYD/TTHA1554"/>
</dbReference>
<reference evidence="1 2" key="1">
    <citation type="submission" date="2018-07" db="EMBL/GenBank/DDBJ databases">
        <title>Diversity of Mesorhizobium strains in Brazil.</title>
        <authorList>
            <person name="Helene L.C.F."/>
            <person name="Dall'Agnol R."/>
            <person name="Delamuta J.R.M."/>
            <person name="Hungria M."/>
        </authorList>
    </citation>
    <scope>NUCLEOTIDE SEQUENCE [LARGE SCALE GENOMIC DNA]</scope>
    <source>
        <strain evidence="1 2">AC99b</strain>
    </source>
</reference>
<organism evidence="1 2">
    <name type="scientific">Mesorhizobium hawassense</name>
    <dbReference type="NCBI Taxonomy" id="1209954"/>
    <lineage>
        <taxon>Bacteria</taxon>
        <taxon>Pseudomonadati</taxon>
        <taxon>Pseudomonadota</taxon>
        <taxon>Alphaproteobacteria</taxon>
        <taxon>Hyphomicrobiales</taxon>
        <taxon>Phyllobacteriaceae</taxon>
        <taxon>Mesorhizobium</taxon>
    </lineage>
</organism>
<evidence type="ECO:0000313" key="2">
    <source>
        <dbReference type="Proteomes" id="UP000251558"/>
    </source>
</evidence>
<dbReference type="AlphaFoldDB" id="A0A330HUP8"/>
<dbReference type="Pfam" id="PF08734">
    <property type="entry name" value="GYD"/>
    <property type="match status" value="1"/>
</dbReference>
<dbReference type="OrthoDB" id="165683at2"/>